<dbReference type="GO" id="GO:0003735">
    <property type="term" value="F:structural constituent of ribosome"/>
    <property type="evidence" value="ECO:0007669"/>
    <property type="project" value="InterPro"/>
</dbReference>
<keyword evidence="7" id="KW-1185">Reference proteome</keyword>
<dbReference type="InterPro" id="IPR012340">
    <property type="entry name" value="NA-bd_OB-fold"/>
</dbReference>
<dbReference type="Proteomes" id="UP001231518">
    <property type="component" value="Chromosome 3"/>
</dbReference>
<feature type="region of interest" description="Disordered" evidence="5">
    <location>
        <begin position="1"/>
        <end position="31"/>
    </location>
</feature>
<evidence type="ECO:0000256" key="4">
    <source>
        <dbReference type="ARBA" id="ARBA00035248"/>
    </source>
</evidence>
<evidence type="ECO:0000256" key="5">
    <source>
        <dbReference type="SAM" id="MobiDB-lite"/>
    </source>
</evidence>
<evidence type="ECO:0000256" key="2">
    <source>
        <dbReference type="ARBA" id="ARBA00022980"/>
    </source>
</evidence>
<organism evidence="6 7">
    <name type="scientific">Mythimna separata</name>
    <name type="common">Oriental armyworm</name>
    <name type="synonym">Pseudaletia separata</name>
    <dbReference type="NCBI Taxonomy" id="271217"/>
    <lineage>
        <taxon>Eukaryota</taxon>
        <taxon>Metazoa</taxon>
        <taxon>Ecdysozoa</taxon>
        <taxon>Arthropoda</taxon>
        <taxon>Hexapoda</taxon>
        <taxon>Insecta</taxon>
        <taxon>Pterygota</taxon>
        <taxon>Neoptera</taxon>
        <taxon>Endopterygota</taxon>
        <taxon>Lepidoptera</taxon>
        <taxon>Glossata</taxon>
        <taxon>Ditrysia</taxon>
        <taxon>Noctuoidea</taxon>
        <taxon>Noctuidae</taxon>
        <taxon>Noctuinae</taxon>
        <taxon>Hadenini</taxon>
        <taxon>Mythimna</taxon>
    </lineage>
</organism>
<protein>
    <recommendedName>
        <fullName evidence="4">Small ribosomal subunit protein uS12m</fullName>
    </recommendedName>
</protein>
<comment type="caution">
    <text evidence="6">The sequence shown here is derived from an EMBL/GenBank/DDBJ whole genome shotgun (WGS) entry which is preliminary data.</text>
</comment>
<comment type="similarity">
    <text evidence="1">Belongs to the universal ribosomal protein uS12 family.</text>
</comment>
<dbReference type="Gene3D" id="2.40.50.140">
    <property type="entry name" value="Nucleic acid-binding proteins"/>
    <property type="match status" value="1"/>
</dbReference>
<evidence type="ECO:0000313" key="6">
    <source>
        <dbReference type="EMBL" id="KAJ8719937.1"/>
    </source>
</evidence>
<evidence type="ECO:0000256" key="1">
    <source>
        <dbReference type="ARBA" id="ARBA00005657"/>
    </source>
</evidence>
<dbReference type="EMBL" id="JARGEI010000014">
    <property type="protein sequence ID" value="KAJ8719937.1"/>
    <property type="molecule type" value="Genomic_DNA"/>
</dbReference>
<dbReference type="PANTHER" id="PTHR11652">
    <property type="entry name" value="30S RIBOSOMAL PROTEIN S12 FAMILY MEMBER"/>
    <property type="match status" value="1"/>
</dbReference>
<sequence>MHRTRSSAQHPRYQPHTLSSSASGGVSGGAAGAAQPMGLLARAMASLHQMHRTGPHGVESKTVIKKPKKPNSASRACVLVRLSSGKEMVAYVPGIGHNLQEHNIVLVRVGRLKDCPGVKLKCVRPAAGHQAESTVDIVIVQLKNYQLIKLRRLERNKLSLKIRRLEGHMYLPELPAVPALAQTFLLSAAWSATTCLCSTDVSSQRRLERNKLSLKIRRLEGHMYLPELPAVPALAQTFLLSAAWSATTCLCKYSALRDTCISRSFLLSPL</sequence>
<evidence type="ECO:0000256" key="3">
    <source>
        <dbReference type="ARBA" id="ARBA00023274"/>
    </source>
</evidence>
<gene>
    <name evidence="6" type="ORF">PYW07_011980</name>
</gene>
<reference evidence="6" key="1">
    <citation type="submission" date="2023-03" db="EMBL/GenBank/DDBJ databases">
        <title>Chromosome-level genomes of two armyworms, Mythimna separata and Mythimna loreyi, provide insights into the biosynthesis and reception of sex pheromones.</title>
        <authorList>
            <person name="Zhao H."/>
        </authorList>
    </citation>
    <scope>NUCLEOTIDE SEQUENCE</scope>
    <source>
        <strain evidence="6">BeijingLab</strain>
        <tissue evidence="6">Pupa</tissue>
    </source>
</reference>
<name>A0AAD8DRZ3_MYTSE</name>
<dbReference type="GO" id="GO:0006412">
    <property type="term" value="P:translation"/>
    <property type="evidence" value="ECO:0007669"/>
    <property type="project" value="InterPro"/>
</dbReference>
<dbReference type="AlphaFoldDB" id="A0AAD8DRZ3"/>
<dbReference type="PROSITE" id="PS00055">
    <property type="entry name" value="RIBOSOMAL_S12"/>
    <property type="match status" value="1"/>
</dbReference>
<dbReference type="GO" id="GO:0015935">
    <property type="term" value="C:small ribosomal subunit"/>
    <property type="evidence" value="ECO:0007669"/>
    <property type="project" value="InterPro"/>
</dbReference>
<dbReference type="InterPro" id="IPR005679">
    <property type="entry name" value="Ribosomal_uS12_bac"/>
</dbReference>
<dbReference type="PRINTS" id="PR01034">
    <property type="entry name" value="RIBOSOMALS12"/>
</dbReference>
<dbReference type="SUPFAM" id="SSF50249">
    <property type="entry name" value="Nucleic acid-binding proteins"/>
    <property type="match status" value="1"/>
</dbReference>
<keyword evidence="3" id="KW-0687">Ribonucleoprotein</keyword>
<dbReference type="InterPro" id="IPR006032">
    <property type="entry name" value="Ribosomal_uS12"/>
</dbReference>
<dbReference type="Pfam" id="PF00164">
    <property type="entry name" value="Ribosom_S12_S23"/>
    <property type="match status" value="1"/>
</dbReference>
<accession>A0AAD8DRZ3</accession>
<proteinExistence type="inferred from homology"/>
<evidence type="ECO:0000313" key="7">
    <source>
        <dbReference type="Proteomes" id="UP001231518"/>
    </source>
</evidence>
<keyword evidence="2" id="KW-0689">Ribosomal protein</keyword>